<dbReference type="Pfam" id="PF00106">
    <property type="entry name" value="adh_short"/>
    <property type="match status" value="1"/>
</dbReference>
<dbReference type="AlphaFoldDB" id="A0A172ZHA9"/>
<keyword evidence="2" id="KW-0560">Oxidoreductase</keyword>
<organism evidence="4 5">
    <name type="scientific">Paenibacillus bovis</name>
    <dbReference type="NCBI Taxonomy" id="1616788"/>
    <lineage>
        <taxon>Bacteria</taxon>
        <taxon>Bacillati</taxon>
        <taxon>Bacillota</taxon>
        <taxon>Bacilli</taxon>
        <taxon>Bacillales</taxon>
        <taxon>Paenibacillaceae</taxon>
        <taxon>Paenibacillus</taxon>
    </lineage>
</organism>
<dbReference type="KEGG" id="pbv:AR543_14115"/>
<dbReference type="OrthoDB" id="9808814at2"/>
<dbReference type="InterPro" id="IPR036291">
    <property type="entry name" value="NAD(P)-bd_dom_sf"/>
</dbReference>
<dbReference type="Gene3D" id="3.40.50.720">
    <property type="entry name" value="NAD(P)-binding Rossmann-like Domain"/>
    <property type="match status" value="1"/>
</dbReference>
<dbReference type="GO" id="GO:0016491">
    <property type="term" value="F:oxidoreductase activity"/>
    <property type="evidence" value="ECO:0007669"/>
    <property type="project" value="UniProtKB-KW"/>
</dbReference>
<evidence type="ECO:0000256" key="2">
    <source>
        <dbReference type="ARBA" id="ARBA00023002"/>
    </source>
</evidence>
<comment type="similarity">
    <text evidence="1 3">Belongs to the short-chain dehydrogenases/reductases (SDR) family.</text>
</comment>
<dbReference type="PRINTS" id="PR00081">
    <property type="entry name" value="GDHRDH"/>
</dbReference>
<protein>
    <submittedName>
        <fullName evidence="4">Oxidoreductase</fullName>
    </submittedName>
</protein>
<evidence type="ECO:0000313" key="4">
    <source>
        <dbReference type="EMBL" id="ANF97025.1"/>
    </source>
</evidence>
<gene>
    <name evidence="4" type="ORF">AR543_14115</name>
</gene>
<dbReference type="SUPFAM" id="SSF51735">
    <property type="entry name" value="NAD(P)-binding Rossmann-fold domains"/>
    <property type="match status" value="1"/>
</dbReference>
<reference evidence="5" key="1">
    <citation type="submission" date="2015-10" db="EMBL/GenBank/DDBJ databases">
        <title>Genome of Paenibacillus bovis sp. nov.</title>
        <authorList>
            <person name="Wu Z."/>
            <person name="Gao C."/>
            <person name="Liu Z."/>
            <person name="Zheng H."/>
        </authorList>
    </citation>
    <scope>NUCLEOTIDE SEQUENCE [LARGE SCALE GENOMIC DNA]</scope>
    <source>
        <strain evidence="5">BD3526</strain>
    </source>
</reference>
<dbReference type="PANTHER" id="PTHR43899:SF13">
    <property type="entry name" value="RH59310P"/>
    <property type="match status" value="1"/>
</dbReference>
<dbReference type="STRING" id="1616788.AR543_14115"/>
<dbReference type="InterPro" id="IPR051019">
    <property type="entry name" value="VLCFA-Steroid_DH"/>
</dbReference>
<proteinExistence type="inferred from homology"/>
<evidence type="ECO:0000313" key="5">
    <source>
        <dbReference type="Proteomes" id="UP000078148"/>
    </source>
</evidence>
<keyword evidence="5" id="KW-1185">Reference proteome</keyword>
<accession>A0A172ZHA9</accession>
<dbReference type="EMBL" id="CP013023">
    <property type="protein sequence ID" value="ANF97025.1"/>
    <property type="molecule type" value="Genomic_DNA"/>
</dbReference>
<dbReference type="PANTHER" id="PTHR43899">
    <property type="entry name" value="RH59310P"/>
    <property type="match status" value="1"/>
</dbReference>
<evidence type="ECO:0000256" key="1">
    <source>
        <dbReference type="ARBA" id="ARBA00006484"/>
    </source>
</evidence>
<name>A0A172ZHA9_9BACL</name>
<dbReference type="RefSeq" id="WP_060535138.1">
    <property type="nucleotide sequence ID" value="NZ_CP013023.1"/>
</dbReference>
<evidence type="ECO:0000256" key="3">
    <source>
        <dbReference type="RuleBase" id="RU000363"/>
    </source>
</evidence>
<dbReference type="Proteomes" id="UP000078148">
    <property type="component" value="Chromosome"/>
</dbReference>
<dbReference type="PIRSF" id="PIRSF000126">
    <property type="entry name" value="11-beta-HSD1"/>
    <property type="match status" value="1"/>
</dbReference>
<reference evidence="4 5" key="2">
    <citation type="journal article" date="2016" name="Int. J. Syst. Evol. Microbiol.">
        <title>Paenibacillus bovis sp. nov., isolated from raw yak (Bos grunniens) milk.</title>
        <authorList>
            <person name="Gao C."/>
            <person name="Han J."/>
            <person name="Liu Z."/>
            <person name="Xu X."/>
            <person name="Hang F."/>
            <person name="Wu Z."/>
        </authorList>
    </citation>
    <scope>NUCLEOTIDE SEQUENCE [LARGE SCALE GENOMIC DNA]</scope>
    <source>
        <strain evidence="4 5">BD3526</strain>
    </source>
</reference>
<dbReference type="PRINTS" id="PR00080">
    <property type="entry name" value="SDRFAMILY"/>
</dbReference>
<sequence>MNYSQKTALVTGASSGIGEVFAHELAQKGCDLVLVARSEEKLQQIAANLQNTFSIRVTVISTDLSIIGADDYIKGEIDRLGLSVDILINNAGFGTLGRFDEIPLERIRQEMQLNMLSLTGLTQQFLGELKERREGVIVNVASLTAFQPVPYMAVYAATKAYVLSFTEALWAEYHNSGVRIMALCPGETKSSFHITSGSEHLTSKRMEPIDVVHAAFRAIDKDCSSVIAGRGNYIMAQLPRWLPRNTVVRLMKRVFQPALSAIEHNL</sequence>
<dbReference type="InterPro" id="IPR002347">
    <property type="entry name" value="SDR_fam"/>
</dbReference>